<evidence type="ECO:0000313" key="4">
    <source>
        <dbReference type="Proteomes" id="UP000287563"/>
    </source>
</evidence>
<dbReference type="Proteomes" id="UP000287563">
    <property type="component" value="Unassembled WGS sequence"/>
</dbReference>
<reference evidence="3 4" key="1">
    <citation type="submission" date="2018-11" db="EMBL/GenBank/DDBJ databases">
        <title>Photobacterium sp. BEI247 sp. nov., a marine bacterium isolated from Yongle Blue Hole in the South China Sea.</title>
        <authorList>
            <person name="Wang X."/>
        </authorList>
    </citation>
    <scope>NUCLEOTIDE SEQUENCE [LARGE SCALE GENOMIC DNA]</scope>
    <source>
        <strain evidence="4">BEI247</strain>
    </source>
</reference>
<dbReference type="EMBL" id="RJLM01000005">
    <property type="protein sequence ID" value="RWX55004.1"/>
    <property type="molecule type" value="Genomic_DNA"/>
</dbReference>
<feature type="region of interest" description="Disordered" evidence="1">
    <location>
        <begin position="46"/>
        <end position="73"/>
    </location>
</feature>
<dbReference type="OrthoDB" id="5827345at2"/>
<dbReference type="AlphaFoldDB" id="A0A444JPJ0"/>
<evidence type="ECO:0000256" key="1">
    <source>
        <dbReference type="SAM" id="MobiDB-lite"/>
    </source>
</evidence>
<keyword evidence="2" id="KW-0812">Transmembrane</keyword>
<comment type="caution">
    <text evidence="3">The sequence shown here is derived from an EMBL/GenBank/DDBJ whole genome shotgun (WGS) entry which is preliminary data.</text>
</comment>
<sequence length="73" mass="7804">MVKWTGLVLALVGLSVMTSGLVSALMDLAAFLLLLFVVARKAIRRKASPGEAKFSAEASDNESRSKDRIDIAP</sequence>
<organism evidence="3 4">
    <name type="scientific">Photobacterium chitinilyticum</name>
    <dbReference type="NCBI Taxonomy" id="2485123"/>
    <lineage>
        <taxon>Bacteria</taxon>
        <taxon>Pseudomonadati</taxon>
        <taxon>Pseudomonadota</taxon>
        <taxon>Gammaproteobacteria</taxon>
        <taxon>Vibrionales</taxon>
        <taxon>Vibrionaceae</taxon>
        <taxon>Photobacterium</taxon>
    </lineage>
</organism>
<name>A0A444JPJ0_9GAMM</name>
<gene>
    <name evidence="3" type="ORF">EDI28_14820</name>
</gene>
<protein>
    <submittedName>
        <fullName evidence="3">Uncharacterized protein</fullName>
    </submittedName>
</protein>
<evidence type="ECO:0000313" key="3">
    <source>
        <dbReference type="EMBL" id="RWX55004.1"/>
    </source>
</evidence>
<keyword evidence="2" id="KW-1133">Transmembrane helix</keyword>
<dbReference type="RefSeq" id="WP_128784628.1">
    <property type="nucleotide sequence ID" value="NZ_JAKJSG010000080.1"/>
</dbReference>
<keyword evidence="2" id="KW-0472">Membrane</keyword>
<feature type="compositionally biased region" description="Basic and acidic residues" evidence="1">
    <location>
        <begin position="61"/>
        <end position="73"/>
    </location>
</feature>
<feature type="transmembrane region" description="Helical" evidence="2">
    <location>
        <begin position="6"/>
        <end position="39"/>
    </location>
</feature>
<accession>A0A444JPJ0</accession>
<proteinExistence type="predicted"/>
<keyword evidence="4" id="KW-1185">Reference proteome</keyword>
<evidence type="ECO:0000256" key="2">
    <source>
        <dbReference type="SAM" id="Phobius"/>
    </source>
</evidence>